<dbReference type="InterPro" id="IPR019734">
    <property type="entry name" value="TPR_rpt"/>
</dbReference>
<proteinExistence type="predicted"/>
<sequence>MKKQVVLGLALMIGSFSFAQKKELKTAEKAIKSSNYADAKAAISSAEALMSSMDDKTKAKFYFLKGQALYANGAGSDSEITEALSSFEMLKDVEAKSGKKVYSSKVDVIELEMSNAFIKKASDAYEQKNYAVSAKNFERAYRVSAKDTLYLFNSASLLVLDKDYDSALKLYDELTTLGYTGITEEYKATEVETGEEQSFPDPKLRDLAVIAGSHEKPRNVKSRSKVGEIAKNIALIYVEKGDTEKAISALEKAKETSPNDLNLILSEANVYYNMGNTEKYKELIKKALEINPENVDLVFNLGVFAANEKDFNLAKEYYEKAIELNPSYTKAYMNMAALILDQEQDIIDEMNSLGSSAADDKKYDELKLKRQQLYKDAIPFLAKVLDIELDNIGAARTLMNIYSSLDDMPN</sequence>
<evidence type="ECO:0000256" key="1">
    <source>
        <dbReference type="ARBA" id="ARBA00022737"/>
    </source>
</evidence>
<protein>
    <recommendedName>
        <fullName evidence="4">Tetratricopeptide repeat protein</fullName>
    </recommendedName>
</protein>
<keyword evidence="1" id="KW-0677">Repeat</keyword>
<dbReference type="GO" id="GO:0009279">
    <property type="term" value="C:cell outer membrane"/>
    <property type="evidence" value="ECO:0007669"/>
    <property type="project" value="TreeGrafter"/>
</dbReference>
<dbReference type="PANTHER" id="PTHR44858:SF1">
    <property type="entry name" value="UDP-N-ACETYLGLUCOSAMINE--PEPTIDE N-ACETYLGLUCOSAMINYLTRANSFERASE SPINDLY-RELATED"/>
    <property type="match status" value="1"/>
</dbReference>
<dbReference type="AlphaFoldDB" id="A0A3B0QQQ9"/>
<evidence type="ECO:0008006" key="4">
    <source>
        <dbReference type="Google" id="ProtNLM"/>
    </source>
</evidence>
<dbReference type="Pfam" id="PF13181">
    <property type="entry name" value="TPR_8"/>
    <property type="match status" value="2"/>
</dbReference>
<dbReference type="GO" id="GO:0046813">
    <property type="term" value="P:receptor-mediated virion attachment to host cell"/>
    <property type="evidence" value="ECO:0007669"/>
    <property type="project" value="TreeGrafter"/>
</dbReference>
<dbReference type="InterPro" id="IPR011990">
    <property type="entry name" value="TPR-like_helical_dom_sf"/>
</dbReference>
<reference evidence="3" key="1">
    <citation type="submission" date="2018-06" db="EMBL/GenBank/DDBJ databases">
        <authorList>
            <person name="Zhirakovskaya E."/>
        </authorList>
    </citation>
    <scope>NUCLEOTIDE SEQUENCE</scope>
</reference>
<name>A0A3B0QQQ9_9ZZZZ</name>
<dbReference type="Pfam" id="PF13432">
    <property type="entry name" value="TPR_16"/>
    <property type="match status" value="1"/>
</dbReference>
<feature type="non-terminal residue" evidence="3">
    <location>
        <position position="410"/>
    </location>
</feature>
<dbReference type="Gene3D" id="1.25.40.10">
    <property type="entry name" value="Tetratricopeptide repeat domain"/>
    <property type="match status" value="2"/>
</dbReference>
<dbReference type="PROSITE" id="PS50005">
    <property type="entry name" value="TPR"/>
    <property type="match status" value="3"/>
</dbReference>
<accession>A0A3B0QQQ9</accession>
<dbReference type="PANTHER" id="PTHR44858">
    <property type="entry name" value="TETRATRICOPEPTIDE REPEAT PROTEIN 6"/>
    <property type="match status" value="1"/>
</dbReference>
<dbReference type="SMART" id="SM00028">
    <property type="entry name" value="TPR"/>
    <property type="match status" value="4"/>
</dbReference>
<gene>
    <name evidence="3" type="ORF">MNBD_BACTEROID02-118</name>
</gene>
<dbReference type="InterPro" id="IPR050498">
    <property type="entry name" value="Ycf3"/>
</dbReference>
<evidence type="ECO:0000313" key="3">
    <source>
        <dbReference type="EMBL" id="VAV82459.1"/>
    </source>
</evidence>
<dbReference type="Pfam" id="PF00515">
    <property type="entry name" value="TPR_1"/>
    <property type="match status" value="1"/>
</dbReference>
<organism evidence="3">
    <name type="scientific">hydrothermal vent metagenome</name>
    <dbReference type="NCBI Taxonomy" id="652676"/>
    <lineage>
        <taxon>unclassified sequences</taxon>
        <taxon>metagenomes</taxon>
        <taxon>ecological metagenomes</taxon>
    </lineage>
</organism>
<evidence type="ECO:0000256" key="2">
    <source>
        <dbReference type="ARBA" id="ARBA00022803"/>
    </source>
</evidence>
<dbReference type="SUPFAM" id="SSF48452">
    <property type="entry name" value="TPR-like"/>
    <property type="match status" value="2"/>
</dbReference>
<keyword evidence="2" id="KW-0802">TPR repeat</keyword>
<dbReference type="EMBL" id="UOEB01000005">
    <property type="protein sequence ID" value="VAV82459.1"/>
    <property type="molecule type" value="Genomic_DNA"/>
</dbReference>